<dbReference type="OrthoDB" id="5384040at2759"/>
<evidence type="ECO:0000256" key="5">
    <source>
        <dbReference type="SAM" id="MobiDB-lite"/>
    </source>
</evidence>
<dbReference type="STRING" id="1182542.W9YKR8"/>
<evidence type="ECO:0000256" key="6">
    <source>
        <dbReference type="SAM" id="Phobius"/>
    </source>
</evidence>
<feature type="transmembrane region" description="Helical" evidence="6">
    <location>
        <begin position="81"/>
        <end position="101"/>
    </location>
</feature>
<dbReference type="RefSeq" id="XP_007734957.1">
    <property type="nucleotide sequence ID" value="XM_007736767.1"/>
</dbReference>
<feature type="transmembrane region" description="Helical" evidence="6">
    <location>
        <begin position="121"/>
        <end position="139"/>
    </location>
</feature>
<feature type="compositionally biased region" description="Basic and acidic residues" evidence="5">
    <location>
        <begin position="351"/>
        <end position="364"/>
    </location>
</feature>
<keyword evidence="2 6" id="KW-0812">Transmembrane</keyword>
<dbReference type="Pfam" id="PF04479">
    <property type="entry name" value="RTA1"/>
    <property type="match status" value="1"/>
</dbReference>
<dbReference type="eggNOG" id="ENOG502RZA5">
    <property type="taxonomic scope" value="Eukaryota"/>
</dbReference>
<evidence type="ECO:0000313" key="7">
    <source>
        <dbReference type="EMBL" id="EXJ82834.1"/>
    </source>
</evidence>
<feature type="transmembrane region" description="Helical" evidence="6">
    <location>
        <begin position="301"/>
        <end position="321"/>
    </location>
</feature>
<accession>W9YKR8</accession>
<proteinExistence type="predicted"/>
<keyword evidence="8" id="KW-1185">Reference proteome</keyword>
<feature type="region of interest" description="Disordered" evidence="5">
    <location>
        <begin position="330"/>
        <end position="370"/>
    </location>
</feature>
<comment type="subcellular location">
    <subcellularLocation>
        <location evidence="1">Membrane</location>
        <topology evidence="1">Multi-pass membrane protein</topology>
    </subcellularLocation>
</comment>
<dbReference type="PANTHER" id="PTHR31465">
    <property type="entry name" value="PROTEIN RTA1-RELATED"/>
    <property type="match status" value="1"/>
</dbReference>
<evidence type="ECO:0000313" key="8">
    <source>
        <dbReference type="Proteomes" id="UP000019478"/>
    </source>
</evidence>
<keyword evidence="4 6" id="KW-0472">Membrane</keyword>
<dbReference type="AlphaFoldDB" id="W9YKR8"/>
<evidence type="ECO:0000256" key="2">
    <source>
        <dbReference type="ARBA" id="ARBA00022692"/>
    </source>
</evidence>
<dbReference type="Proteomes" id="UP000019478">
    <property type="component" value="Unassembled WGS sequence"/>
</dbReference>
<feature type="transmembrane region" description="Helical" evidence="6">
    <location>
        <begin position="159"/>
        <end position="181"/>
    </location>
</feature>
<evidence type="ECO:0000256" key="1">
    <source>
        <dbReference type="ARBA" id="ARBA00004141"/>
    </source>
</evidence>
<dbReference type="HOGENOM" id="CLU_033465_3_0_1"/>
<feature type="transmembrane region" description="Helical" evidence="6">
    <location>
        <begin position="20"/>
        <end position="39"/>
    </location>
</feature>
<keyword evidence="3 6" id="KW-1133">Transmembrane helix</keyword>
<comment type="caution">
    <text evidence="7">The sequence shown here is derived from an EMBL/GenBank/DDBJ whole genome shotgun (WGS) entry which is preliminary data.</text>
</comment>
<feature type="transmembrane region" description="Helical" evidence="6">
    <location>
        <begin position="51"/>
        <end position="69"/>
    </location>
</feature>
<reference evidence="7 8" key="1">
    <citation type="submission" date="2013-03" db="EMBL/GenBank/DDBJ databases">
        <title>The Genome Sequence of Capronia epimyces CBS 606.96.</title>
        <authorList>
            <consortium name="The Broad Institute Genomics Platform"/>
            <person name="Cuomo C."/>
            <person name="de Hoog S."/>
            <person name="Gorbushina A."/>
            <person name="Walker B."/>
            <person name="Young S.K."/>
            <person name="Zeng Q."/>
            <person name="Gargeya S."/>
            <person name="Fitzgerald M."/>
            <person name="Haas B."/>
            <person name="Abouelleil A."/>
            <person name="Allen A.W."/>
            <person name="Alvarado L."/>
            <person name="Arachchi H.M."/>
            <person name="Berlin A.M."/>
            <person name="Chapman S.B."/>
            <person name="Gainer-Dewar J."/>
            <person name="Goldberg J."/>
            <person name="Griggs A."/>
            <person name="Gujja S."/>
            <person name="Hansen M."/>
            <person name="Howarth C."/>
            <person name="Imamovic A."/>
            <person name="Ireland A."/>
            <person name="Larimer J."/>
            <person name="McCowan C."/>
            <person name="Murphy C."/>
            <person name="Pearson M."/>
            <person name="Poon T.W."/>
            <person name="Priest M."/>
            <person name="Roberts A."/>
            <person name="Saif S."/>
            <person name="Shea T."/>
            <person name="Sisk P."/>
            <person name="Sykes S."/>
            <person name="Wortman J."/>
            <person name="Nusbaum C."/>
            <person name="Birren B."/>
        </authorList>
    </citation>
    <scope>NUCLEOTIDE SEQUENCE [LARGE SCALE GENOMIC DNA]</scope>
    <source>
        <strain evidence="7 8">CBS 606.96</strain>
    </source>
</reference>
<gene>
    <name evidence="7" type="ORF">A1O3_06649</name>
</gene>
<sequence>MPSIVCHAGPDENWAYCPSLGAAVLFTVLFGLTTGAHIIQAVVYRKRFAMVLIMGGLWEVGGYIVRLLSIEHQRSDTLYTVQLLLILLAPLWINAYIYMLLGRMVHFFLEPDRVLRIPARFITRVFVLFDITAFVIQATGGSMTEPGTSAQTQENGLHIYTAGVGVQLFFLLIFVVLAVGFQRTLRLRRGGGGGGNACDGAGGDGGGNSAAGGVAGATDSGSGQHFDLEFQAPSQAQAQTQTQSQTHLYSPIPEPLPDPRLAVPLLRVLYSVMGLIIFRNIYRLVEFGTGANSPTVKHEWFAYVFDAVPMFFAFVIINLAYPGKILQGPRSDFSEQTKERKRARREKKAAKKAEQREKDMKKMAENGAAY</sequence>
<evidence type="ECO:0008006" key="9">
    <source>
        <dbReference type="Google" id="ProtNLM"/>
    </source>
</evidence>
<dbReference type="EMBL" id="AMGY01000005">
    <property type="protein sequence ID" value="EXJ82834.1"/>
    <property type="molecule type" value="Genomic_DNA"/>
</dbReference>
<protein>
    <recommendedName>
        <fullName evidence="9">RTA1 domain protein</fullName>
    </recommendedName>
</protein>
<dbReference type="GO" id="GO:0016020">
    <property type="term" value="C:membrane"/>
    <property type="evidence" value="ECO:0007669"/>
    <property type="project" value="UniProtKB-SubCell"/>
</dbReference>
<evidence type="ECO:0000256" key="3">
    <source>
        <dbReference type="ARBA" id="ARBA00022989"/>
    </source>
</evidence>
<dbReference type="GeneID" id="19170757"/>
<dbReference type="PANTHER" id="PTHR31465:SF15">
    <property type="entry name" value="LIPID TRANSPORTER ATNI-RELATED"/>
    <property type="match status" value="1"/>
</dbReference>
<evidence type="ECO:0000256" key="4">
    <source>
        <dbReference type="ARBA" id="ARBA00023136"/>
    </source>
</evidence>
<feature type="compositionally biased region" description="Basic residues" evidence="5">
    <location>
        <begin position="339"/>
        <end position="350"/>
    </location>
</feature>
<organism evidence="7 8">
    <name type="scientific">Capronia epimyces CBS 606.96</name>
    <dbReference type="NCBI Taxonomy" id="1182542"/>
    <lineage>
        <taxon>Eukaryota</taxon>
        <taxon>Fungi</taxon>
        <taxon>Dikarya</taxon>
        <taxon>Ascomycota</taxon>
        <taxon>Pezizomycotina</taxon>
        <taxon>Eurotiomycetes</taxon>
        <taxon>Chaetothyriomycetidae</taxon>
        <taxon>Chaetothyriales</taxon>
        <taxon>Herpotrichiellaceae</taxon>
        <taxon>Capronia</taxon>
    </lineage>
</organism>
<feature type="transmembrane region" description="Helical" evidence="6">
    <location>
        <begin position="261"/>
        <end position="281"/>
    </location>
</feature>
<name>W9YKR8_9EURO</name>
<dbReference type="InterPro" id="IPR007568">
    <property type="entry name" value="RTA1"/>
</dbReference>